<evidence type="ECO:0000313" key="3">
    <source>
        <dbReference type="Proteomes" id="UP000186955"/>
    </source>
</evidence>
<reference evidence="2 3" key="1">
    <citation type="submission" date="2016-10" db="EMBL/GenBank/DDBJ databases">
        <title>Genome sequence of the ascomycete fungus Penicillium subrubescens.</title>
        <authorList>
            <person name="De Vries R.P."/>
            <person name="Peng M."/>
            <person name="Dilokpimol A."/>
            <person name="Hilden K."/>
            <person name="Makela M.R."/>
            <person name="Grigoriev I."/>
            <person name="Riley R."/>
            <person name="Granchi Z."/>
        </authorList>
    </citation>
    <scope>NUCLEOTIDE SEQUENCE [LARGE SCALE GENOMIC DNA]</scope>
    <source>
        <strain evidence="2 3">CBS 132785</strain>
    </source>
</reference>
<gene>
    <name evidence="2" type="ORF">PENSUB_5037</name>
</gene>
<name>A0A1Q5UAV3_9EURO</name>
<dbReference type="Proteomes" id="UP000186955">
    <property type="component" value="Unassembled WGS sequence"/>
</dbReference>
<evidence type="ECO:0000313" key="2">
    <source>
        <dbReference type="EMBL" id="OKP09605.1"/>
    </source>
</evidence>
<protein>
    <submittedName>
        <fullName evidence="2">Uncharacterized protein</fullName>
    </submittedName>
</protein>
<feature type="region of interest" description="Disordered" evidence="1">
    <location>
        <begin position="45"/>
        <end position="83"/>
    </location>
</feature>
<dbReference type="STRING" id="1316194.A0A1Q5UAV3"/>
<dbReference type="AlphaFoldDB" id="A0A1Q5UAV3"/>
<organism evidence="2 3">
    <name type="scientific">Penicillium subrubescens</name>
    <dbReference type="NCBI Taxonomy" id="1316194"/>
    <lineage>
        <taxon>Eukaryota</taxon>
        <taxon>Fungi</taxon>
        <taxon>Dikarya</taxon>
        <taxon>Ascomycota</taxon>
        <taxon>Pezizomycotina</taxon>
        <taxon>Eurotiomycetes</taxon>
        <taxon>Eurotiomycetidae</taxon>
        <taxon>Eurotiales</taxon>
        <taxon>Aspergillaceae</taxon>
        <taxon>Penicillium</taxon>
    </lineage>
</organism>
<comment type="caution">
    <text evidence="2">The sequence shown here is derived from an EMBL/GenBank/DDBJ whole genome shotgun (WGS) entry which is preliminary data.</text>
</comment>
<feature type="compositionally biased region" description="Basic and acidic residues" evidence="1">
    <location>
        <begin position="48"/>
        <end position="68"/>
    </location>
</feature>
<keyword evidence="3" id="KW-1185">Reference proteome</keyword>
<feature type="compositionally biased region" description="Acidic residues" evidence="1">
    <location>
        <begin position="69"/>
        <end position="79"/>
    </location>
</feature>
<evidence type="ECO:0000256" key="1">
    <source>
        <dbReference type="SAM" id="MobiDB-lite"/>
    </source>
</evidence>
<proteinExistence type="predicted"/>
<accession>A0A1Q5UAV3</accession>
<dbReference type="EMBL" id="MNBE01000483">
    <property type="protein sequence ID" value="OKP09605.1"/>
    <property type="molecule type" value="Genomic_DNA"/>
</dbReference>
<sequence>MKPFLESFHPLKEKKWFYRVLGAYVLSDRPPYSYEFDEDLSDLATEGTKSEEEQLTKKRRKFEAGEKESENDEDEEEDSASERSHADFLADVYYEFKEISEGRKRELAREQQVILDMIQSESEMENKVNQAYRSFMDAQKEDKLTSLPSLHATTYIIHCRDQPRYFYNGLRPGYVEFYRLPVEDNFGSNPPPDSDPKSMYGHIYINASNGIEFKPFDRPEEFSGPIS</sequence>